<keyword evidence="3" id="KW-1185">Reference proteome</keyword>
<evidence type="ECO:0000259" key="1">
    <source>
        <dbReference type="PROSITE" id="PS50404"/>
    </source>
</evidence>
<dbReference type="Pfam" id="PF13409">
    <property type="entry name" value="GST_N_2"/>
    <property type="match status" value="1"/>
</dbReference>
<dbReference type="PROSITE" id="PS50404">
    <property type="entry name" value="GST_NTER"/>
    <property type="match status" value="1"/>
</dbReference>
<dbReference type="SUPFAM" id="SSF47616">
    <property type="entry name" value="GST C-terminal domain-like"/>
    <property type="match status" value="1"/>
</dbReference>
<dbReference type="Pfam" id="PF22041">
    <property type="entry name" value="GST_C_7"/>
    <property type="match status" value="1"/>
</dbReference>
<dbReference type="EMBL" id="JAACJL010000045">
    <property type="protein sequence ID" value="KAF4613867.1"/>
    <property type="molecule type" value="Genomic_DNA"/>
</dbReference>
<accession>A0A8H4QP43</accession>
<dbReference type="InterPro" id="IPR004045">
    <property type="entry name" value="Glutathione_S-Trfase_N"/>
</dbReference>
<feature type="domain" description="GST N-terminal" evidence="1">
    <location>
        <begin position="1"/>
        <end position="80"/>
    </location>
</feature>
<dbReference type="InterPro" id="IPR054416">
    <property type="entry name" value="GST_UstS-like_C"/>
</dbReference>
<name>A0A8H4QP43_9AGAR</name>
<dbReference type="AlphaFoldDB" id="A0A8H4QP43"/>
<sequence length="229" mass="25727">MKTRYALNYKGLVFKTEWVALPDIEAHCKKLGIKPTGKAAWAPESDYYTLPAIHDPSTGTYISDSLLIAKYLDETYPDTPRIFPNKAEVGLQLAFVDAFVACVAPAPALAFTVAMTRIDRRSEEYIRRTREKAFGATIEEMTPTGEKAQQEWEKLRKGLDKVAAWYAETDDKGPYILGDVVSWADFVVGGQIMMLKALWGENSEEWKRITAFNDGRWGALIESLAKYAS</sequence>
<gene>
    <name evidence="2" type="ORF">D9613_007612</name>
</gene>
<dbReference type="Gene3D" id="1.20.1050.10">
    <property type="match status" value="1"/>
</dbReference>
<organism evidence="2 3">
    <name type="scientific">Agrocybe pediades</name>
    <dbReference type="NCBI Taxonomy" id="84607"/>
    <lineage>
        <taxon>Eukaryota</taxon>
        <taxon>Fungi</taxon>
        <taxon>Dikarya</taxon>
        <taxon>Basidiomycota</taxon>
        <taxon>Agaricomycotina</taxon>
        <taxon>Agaricomycetes</taxon>
        <taxon>Agaricomycetidae</taxon>
        <taxon>Agaricales</taxon>
        <taxon>Agaricineae</taxon>
        <taxon>Strophariaceae</taxon>
        <taxon>Agrocybe</taxon>
    </lineage>
</organism>
<protein>
    <recommendedName>
        <fullName evidence="1">GST N-terminal domain-containing protein</fullName>
    </recommendedName>
</protein>
<dbReference type="Proteomes" id="UP000521872">
    <property type="component" value="Unassembled WGS sequence"/>
</dbReference>
<comment type="caution">
    <text evidence="2">The sequence shown here is derived from an EMBL/GenBank/DDBJ whole genome shotgun (WGS) entry which is preliminary data.</text>
</comment>
<dbReference type="Gene3D" id="3.40.30.10">
    <property type="entry name" value="Glutaredoxin"/>
    <property type="match status" value="1"/>
</dbReference>
<dbReference type="InterPro" id="IPR036282">
    <property type="entry name" value="Glutathione-S-Trfase_C_sf"/>
</dbReference>
<dbReference type="InterPro" id="IPR036249">
    <property type="entry name" value="Thioredoxin-like_sf"/>
</dbReference>
<evidence type="ECO:0000313" key="2">
    <source>
        <dbReference type="EMBL" id="KAF4613867.1"/>
    </source>
</evidence>
<proteinExistence type="predicted"/>
<evidence type="ECO:0000313" key="3">
    <source>
        <dbReference type="Proteomes" id="UP000521872"/>
    </source>
</evidence>
<dbReference type="SUPFAM" id="SSF52833">
    <property type="entry name" value="Thioredoxin-like"/>
    <property type="match status" value="1"/>
</dbReference>
<reference evidence="2 3" key="1">
    <citation type="submission" date="2019-12" db="EMBL/GenBank/DDBJ databases">
        <authorList>
            <person name="Floudas D."/>
            <person name="Bentzer J."/>
            <person name="Ahren D."/>
            <person name="Johansson T."/>
            <person name="Persson P."/>
            <person name="Tunlid A."/>
        </authorList>
    </citation>
    <scope>NUCLEOTIDE SEQUENCE [LARGE SCALE GENOMIC DNA]</scope>
    <source>
        <strain evidence="2 3">CBS 102.39</strain>
    </source>
</reference>